<dbReference type="InterPro" id="IPR050964">
    <property type="entry name" value="Striated_Muscle_Regulatory"/>
</dbReference>
<evidence type="ECO:0000256" key="3">
    <source>
        <dbReference type="ARBA" id="ARBA00023326"/>
    </source>
</evidence>
<dbReference type="GO" id="GO:0005509">
    <property type="term" value="F:calcium ion binding"/>
    <property type="evidence" value="ECO:0007669"/>
    <property type="project" value="InterPro"/>
</dbReference>
<dbReference type="AlphaFoldDB" id="A0A917U8L3"/>
<dbReference type="GO" id="GO:0016020">
    <property type="term" value="C:membrane"/>
    <property type="evidence" value="ECO:0007669"/>
    <property type="project" value="InterPro"/>
</dbReference>
<dbReference type="CDD" id="cd00063">
    <property type="entry name" value="FN3"/>
    <property type="match status" value="2"/>
</dbReference>
<name>A0A917U8L3_9ACTN</name>
<feature type="signal peptide" evidence="5">
    <location>
        <begin position="1"/>
        <end position="29"/>
    </location>
</feature>
<evidence type="ECO:0000259" key="6">
    <source>
        <dbReference type="PROSITE" id="PS50853"/>
    </source>
</evidence>
<feature type="compositionally biased region" description="Low complexity" evidence="4">
    <location>
        <begin position="60"/>
        <end position="72"/>
    </location>
</feature>
<feature type="region of interest" description="Disordered" evidence="4">
    <location>
        <begin position="26"/>
        <end position="83"/>
    </location>
</feature>
<dbReference type="GO" id="GO:0000272">
    <property type="term" value="P:polysaccharide catabolic process"/>
    <property type="evidence" value="ECO:0007669"/>
    <property type="project" value="UniProtKB-KW"/>
</dbReference>
<dbReference type="GO" id="GO:0016798">
    <property type="term" value="F:hydrolase activity, acting on glycosyl bonds"/>
    <property type="evidence" value="ECO:0007669"/>
    <property type="project" value="UniProtKB-KW"/>
</dbReference>
<keyword evidence="5" id="KW-0732">Signal</keyword>
<keyword evidence="3" id="KW-0624">Polysaccharide degradation</keyword>
<evidence type="ECO:0000256" key="2">
    <source>
        <dbReference type="ARBA" id="ARBA00023295"/>
    </source>
</evidence>
<feature type="domain" description="Fibronectin type-III" evidence="6">
    <location>
        <begin position="65"/>
        <end position="158"/>
    </location>
</feature>
<dbReference type="InterPro" id="IPR036116">
    <property type="entry name" value="FN3_sf"/>
</dbReference>
<dbReference type="SUPFAM" id="SSF49265">
    <property type="entry name" value="Fibronectin type III"/>
    <property type="match status" value="1"/>
</dbReference>
<sequence>MPRRFRTLVGSALAIALVASAMVSTPASARSPGDAPPAASARPVKPAVTGSANAADPVRPKAASKPAAPKRPTAGKRGDLAAVSWRKPAENGSKITGYVVTPFRNGKAQAPSKFDASVTSRAVKISPASGKWTFTVAAANDAGTGPASPRSKAAVPVALPAAPTIIAVTAHTSSAQLSWIRPADDGGSPVTQFVITPYIDGTAQSAQVVPSVTTATVTGLTRGTTYTFTVAARTALGTGPESERSVPVTTDVSPNVSYVGPEGTVNAAYVGNVTVSNGVPPYTWSVEPSPITGSLPPGLALNRLGPAVTGVPTTAGQYPVIFRVVDAEGREGSVLTVITINARPQIVVPSLALGEVGASYSQRLTVLGGTPPFTWSVAAGSLPPGVTLNTVDGFISGTPTVAGTHGADVRVTDAFGATDVQQIRLVVQARSVVALSVDDPSVNFADEVTFTVNIGPGEAQGSVSLFDNSAGTRTLLGTFPVTRNQATFTIRVPDFGTNQFDVRYDSSNTNAVVNSNSVNVQATGVAGQALITQFRQSGVAGPLDQYVSIYNNSPIPLPVSGLRVEAADGTVVTVPPTRLSLAVGQAFLITAADYSLGAVAEPDLALSPDPADGSCTVVVGPVCSLGAIGGLRVRYPDSGTPGTGTIADAAGSTPGFYRGSPLPTFSYTPTVRNIFGRLREAGRPLDTGNTRADFRFLTTTGGIQGGIPSAIGTGNPRNANGPRIVNALLQTTLLDSGVSASAAPNREYIAPTPTRRGQLIIRRTLTNRASTPASQIKLRISSLSQLNGAPPPAGSSPRPPYADLRWRNPATLTSTFTLSDGRTVTVNNLRMDLPSDDPPGGGLYSEATLPLPLGGLPPGGTLNYSLTFSVESAGSFWGAWDVLALGIDPPTVSTAASKRSNRTQVNGDAGVVPRELTQPRSDQARAHRQRHESN</sequence>
<dbReference type="PRINTS" id="PR00014">
    <property type="entry name" value="FNTYPEIII"/>
</dbReference>
<keyword evidence="2" id="KW-0326">Glycosidase</keyword>
<dbReference type="PANTHER" id="PTHR13817">
    <property type="entry name" value="TITIN"/>
    <property type="match status" value="1"/>
</dbReference>
<reference evidence="7" key="1">
    <citation type="journal article" date="2014" name="Int. J. Syst. Evol. Microbiol.">
        <title>Complete genome sequence of Corynebacterium casei LMG S-19264T (=DSM 44701T), isolated from a smear-ripened cheese.</title>
        <authorList>
            <consortium name="US DOE Joint Genome Institute (JGI-PGF)"/>
            <person name="Walter F."/>
            <person name="Albersmeier A."/>
            <person name="Kalinowski J."/>
            <person name="Ruckert C."/>
        </authorList>
    </citation>
    <scope>NUCLEOTIDE SEQUENCE</scope>
    <source>
        <strain evidence="7">CGMCC 4.7312</strain>
    </source>
</reference>
<dbReference type="EMBL" id="BMNB01000033">
    <property type="protein sequence ID" value="GGM60465.1"/>
    <property type="molecule type" value="Genomic_DNA"/>
</dbReference>
<protein>
    <recommendedName>
        <fullName evidence="6">Fibronectin type-III domain-containing protein</fullName>
    </recommendedName>
</protein>
<evidence type="ECO:0000313" key="7">
    <source>
        <dbReference type="EMBL" id="GGM60465.1"/>
    </source>
</evidence>
<dbReference type="PROSITE" id="PS50853">
    <property type="entry name" value="FN3"/>
    <property type="match status" value="2"/>
</dbReference>
<dbReference type="RefSeq" id="WP_189048883.1">
    <property type="nucleotide sequence ID" value="NZ_BMNB01000033.1"/>
</dbReference>
<dbReference type="Pfam" id="PF05345">
    <property type="entry name" value="He_PIG"/>
    <property type="match status" value="2"/>
</dbReference>
<dbReference type="Gene3D" id="2.60.40.10">
    <property type="entry name" value="Immunoglobulins"/>
    <property type="match status" value="4"/>
</dbReference>
<keyword evidence="2" id="KW-0378">Hydrolase</keyword>
<evidence type="ECO:0000313" key="8">
    <source>
        <dbReference type="Proteomes" id="UP000608890"/>
    </source>
</evidence>
<keyword evidence="1" id="KW-0677">Repeat</keyword>
<comment type="caution">
    <text evidence="7">The sequence shown here is derived from an EMBL/GenBank/DDBJ whole genome shotgun (WGS) entry which is preliminary data.</text>
</comment>
<feature type="compositionally biased region" description="Polar residues" evidence="4">
    <location>
        <begin position="894"/>
        <end position="906"/>
    </location>
</feature>
<feature type="region of interest" description="Disordered" evidence="4">
    <location>
        <begin position="894"/>
        <end position="934"/>
    </location>
</feature>
<evidence type="ECO:0000256" key="4">
    <source>
        <dbReference type="SAM" id="MobiDB-lite"/>
    </source>
</evidence>
<gene>
    <name evidence="7" type="ORF">GCM10011608_51870</name>
</gene>
<evidence type="ECO:0000256" key="1">
    <source>
        <dbReference type="ARBA" id="ARBA00022737"/>
    </source>
</evidence>
<keyword evidence="8" id="KW-1185">Reference proteome</keyword>
<reference evidence="7" key="2">
    <citation type="submission" date="2020-09" db="EMBL/GenBank/DDBJ databases">
        <authorList>
            <person name="Sun Q."/>
            <person name="Zhou Y."/>
        </authorList>
    </citation>
    <scope>NUCLEOTIDE SEQUENCE</scope>
    <source>
        <strain evidence="7">CGMCC 4.7312</strain>
    </source>
</reference>
<dbReference type="SUPFAM" id="SSF49313">
    <property type="entry name" value="Cadherin-like"/>
    <property type="match status" value="1"/>
</dbReference>
<accession>A0A917U8L3</accession>
<feature type="chain" id="PRO_5036872760" description="Fibronectin type-III domain-containing protein" evidence="5">
    <location>
        <begin position="30"/>
        <end position="934"/>
    </location>
</feature>
<dbReference type="Proteomes" id="UP000608890">
    <property type="component" value="Unassembled WGS sequence"/>
</dbReference>
<dbReference type="InterPro" id="IPR015919">
    <property type="entry name" value="Cadherin-like_sf"/>
</dbReference>
<dbReference type="InterPro" id="IPR013783">
    <property type="entry name" value="Ig-like_fold"/>
</dbReference>
<feature type="domain" description="Fibronectin type-III" evidence="6">
    <location>
        <begin position="159"/>
        <end position="253"/>
    </location>
</feature>
<dbReference type="PANTHER" id="PTHR13817:SF166">
    <property type="entry name" value="NEURONAL IGCAM-RELATED"/>
    <property type="match status" value="1"/>
</dbReference>
<dbReference type="Pfam" id="PF00041">
    <property type="entry name" value="fn3"/>
    <property type="match status" value="1"/>
</dbReference>
<proteinExistence type="predicted"/>
<organism evidence="7 8">
    <name type="scientific">Micromonospora sonchi</name>
    <dbReference type="NCBI Taxonomy" id="1763543"/>
    <lineage>
        <taxon>Bacteria</taxon>
        <taxon>Bacillati</taxon>
        <taxon>Actinomycetota</taxon>
        <taxon>Actinomycetes</taxon>
        <taxon>Micromonosporales</taxon>
        <taxon>Micromonosporaceae</taxon>
        <taxon>Micromonospora</taxon>
    </lineage>
</organism>
<dbReference type="SMART" id="SM00060">
    <property type="entry name" value="FN3"/>
    <property type="match status" value="2"/>
</dbReference>
<dbReference type="InterPro" id="IPR003961">
    <property type="entry name" value="FN3_dom"/>
</dbReference>
<keyword evidence="3" id="KW-0119">Carbohydrate metabolism</keyword>
<evidence type="ECO:0000256" key="5">
    <source>
        <dbReference type="SAM" id="SignalP"/>
    </source>
</evidence>